<feature type="region of interest" description="Disordered" evidence="1">
    <location>
        <begin position="120"/>
        <end position="140"/>
    </location>
</feature>
<dbReference type="AlphaFoldDB" id="A0A6C0HTV8"/>
<protein>
    <submittedName>
        <fullName evidence="2">Uncharacterized protein</fullName>
    </submittedName>
</protein>
<accession>A0A6C0HTV8</accession>
<dbReference type="EMBL" id="MN740011">
    <property type="protein sequence ID" value="QHT83727.1"/>
    <property type="molecule type" value="Genomic_DNA"/>
</dbReference>
<evidence type="ECO:0000313" key="2">
    <source>
        <dbReference type="EMBL" id="QHT83727.1"/>
    </source>
</evidence>
<feature type="region of interest" description="Disordered" evidence="1">
    <location>
        <begin position="1"/>
        <end position="28"/>
    </location>
</feature>
<sequence length="140" mass="15487">MPSKRTYKRKGSRKHKSSKRHHRRHAKKNMIIMGGDSGATGHALGVYGGIGQQHAQSNGSNVIAMNGGANLLENQLNLEGMNRSHIVTGGQQQQQQLQQGGEVLTEVAVPVALLALNQGLVPKRHTGKHRHHRSNRRYRR</sequence>
<evidence type="ECO:0000256" key="1">
    <source>
        <dbReference type="SAM" id="MobiDB-lite"/>
    </source>
</evidence>
<name>A0A6C0HTV8_9ZZZZ</name>
<organism evidence="2">
    <name type="scientific">viral metagenome</name>
    <dbReference type="NCBI Taxonomy" id="1070528"/>
    <lineage>
        <taxon>unclassified sequences</taxon>
        <taxon>metagenomes</taxon>
        <taxon>organismal metagenomes</taxon>
    </lineage>
</organism>
<proteinExistence type="predicted"/>
<feature type="compositionally biased region" description="Basic residues" evidence="1">
    <location>
        <begin position="122"/>
        <end position="140"/>
    </location>
</feature>
<reference evidence="2" key="1">
    <citation type="journal article" date="2020" name="Nature">
        <title>Giant virus diversity and host interactions through global metagenomics.</title>
        <authorList>
            <person name="Schulz F."/>
            <person name="Roux S."/>
            <person name="Paez-Espino D."/>
            <person name="Jungbluth S."/>
            <person name="Walsh D.A."/>
            <person name="Denef V.J."/>
            <person name="McMahon K.D."/>
            <person name="Konstantinidis K.T."/>
            <person name="Eloe-Fadrosh E.A."/>
            <person name="Kyrpides N.C."/>
            <person name="Woyke T."/>
        </authorList>
    </citation>
    <scope>NUCLEOTIDE SEQUENCE</scope>
    <source>
        <strain evidence="2">GVMAG-M-3300023184-168</strain>
    </source>
</reference>